<evidence type="ECO:0000256" key="1">
    <source>
        <dbReference type="SAM" id="MobiDB-lite"/>
    </source>
</evidence>
<proteinExistence type="predicted"/>
<feature type="compositionally biased region" description="Low complexity" evidence="1">
    <location>
        <begin position="114"/>
        <end position="127"/>
    </location>
</feature>
<dbReference type="EMBL" id="CADCUX010000240">
    <property type="protein sequence ID" value="CAA9403132.1"/>
    <property type="molecule type" value="Genomic_DNA"/>
</dbReference>
<feature type="region of interest" description="Disordered" evidence="1">
    <location>
        <begin position="1"/>
        <end position="209"/>
    </location>
</feature>
<feature type="non-terminal residue" evidence="2">
    <location>
        <position position="234"/>
    </location>
</feature>
<protein>
    <submittedName>
        <fullName evidence="2">4-hydroxy-tetrahydrodipicolinate synthase</fullName>
        <ecNumber evidence="2">4.3.3.7</ecNumber>
    </submittedName>
</protein>
<accession>A0A6J4P2I4</accession>
<reference evidence="2" key="1">
    <citation type="submission" date="2020-02" db="EMBL/GenBank/DDBJ databases">
        <authorList>
            <person name="Meier V. D."/>
        </authorList>
    </citation>
    <scope>NUCLEOTIDE SEQUENCE</scope>
    <source>
        <strain evidence="2">AVDCRST_MAG51</strain>
    </source>
</reference>
<feature type="compositionally biased region" description="Basic residues" evidence="1">
    <location>
        <begin position="86"/>
        <end position="108"/>
    </location>
</feature>
<evidence type="ECO:0000313" key="2">
    <source>
        <dbReference type="EMBL" id="CAA9403132.1"/>
    </source>
</evidence>
<gene>
    <name evidence="2" type="ORF">AVDCRST_MAG51-1002</name>
</gene>
<feature type="compositionally biased region" description="Basic and acidic residues" evidence="1">
    <location>
        <begin position="128"/>
        <end position="139"/>
    </location>
</feature>
<feature type="non-terminal residue" evidence="2">
    <location>
        <position position="1"/>
    </location>
</feature>
<dbReference type="GO" id="GO:0008840">
    <property type="term" value="F:4-hydroxy-tetrahydrodipicolinate synthase activity"/>
    <property type="evidence" value="ECO:0007669"/>
    <property type="project" value="UniProtKB-EC"/>
</dbReference>
<keyword evidence="2" id="KW-0456">Lyase</keyword>
<organism evidence="2">
    <name type="scientific">uncultured Ramlibacter sp</name>
    <dbReference type="NCBI Taxonomy" id="260755"/>
    <lineage>
        <taxon>Bacteria</taxon>
        <taxon>Pseudomonadati</taxon>
        <taxon>Pseudomonadota</taxon>
        <taxon>Betaproteobacteria</taxon>
        <taxon>Burkholderiales</taxon>
        <taxon>Comamonadaceae</taxon>
        <taxon>Ramlibacter</taxon>
        <taxon>environmental samples</taxon>
    </lineage>
</organism>
<name>A0A6J4P2I4_9BURK</name>
<feature type="compositionally biased region" description="Basic residues" evidence="1">
    <location>
        <begin position="10"/>
        <end position="26"/>
    </location>
</feature>
<dbReference type="AlphaFoldDB" id="A0A6J4P2I4"/>
<dbReference type="EC" id="4.3.3.7" evidence="2"/>
<sequence length="234" mass="24449">PGIGGTGARPRAHHGRLRRELHRRGHRAGEVRAPGRRRLPAAGGPLLQQAHAGRPVPAFQGHRRSGGRPADGAVQRAGPHGGGPAARHRAAPGAGARHRRHQGSHRQPRAGPVAPARCAARLLGLLGRRPDRRGADAVRRTRQRERHGQRRAAADAPALRGGPEGRQPRRDGNPEPPDAAAPAPVRRGQSDPAQVGDGPHGPVRPGAAAADDTAFACVPRAGRGGIAFGRPTRL</sequence>
<feature type="compositionally biased region" description="Basic residues" evidence="1">
    <location>
        <begin position="140"/>
        <end position="150"/>
    </location>
</feature>